<evidence type="ECO:0000256" key="8">
    <source>
        <dbReference type="SAM" id="Phobius"/>
    </source>
</evidence>
<evidence type="ECO:0000256" key="6">
    <source>
        <dbReference type="ARBA" id="ARBA00022989"/>
    </source>
</evidence>
<evidence type="ECO:0000313" key="10">
    <source>
        <dbReference type="EMBL" id="SJL16032.1"/>
    </source>
</evidence>
<organism evidence="10 11">
    <name type="scientific">Armillaria ostoyae</name>
    <name type="common">Armillaria root rot fungus</name>
    <dbReference type="NCBI Taxonomy" id="47428"/>
    <lineage>
        <taxon>Eukaryota</taxon>
        <taxon>Fungi</taxon>
        <taxon>Dikarya</taxon>
        <taxon>Basidiomycota</taxon>
        <taxon>Agaricomycotina</taxon>
        <taxon>Agaricomycetes</taxon>
        <taxon>Agaricomycetidae</taxon>
        <taxon>Agaricales</taxon>
        <taxon>Marasmiineae</taxon>
        <taxon>Physalacriaceae</taxon>
        <taxon>Armillaria</taxon>
    </lineage>
</organism>
<dbReference type="OMA" id="LAFPICM"/>
<proteinExistence type="inferred from homology"/>
<dbReference type="Pfam" id="PF01490">
    <property type="entry name" value="Aa_trans"/>
    <property type="match status" value="1"/>
</dbReference>
<evidence type="ECO:0000256" key="3">
    <source>
        <dbReference type="ARBA" id="ARBA00022448"/>
    </source>
</evidence>
<dbReference type="GO" id="GO:0015179">
    <property type="term" value="F:L-amino acid transmembrane transporter activity"/>
    <property type="evidence" value="ECO:0007669"/>
    <property type="project" value="TreeGrafter"/>
</dbReference>
<dbReference type="STRING" id="47428.A0A284S4T9"/>
<evidence type="ECO:0000256" key="1">
    <source>
        <dbReference type="ARBA" id="ARBA00004141"/>
    </source>
</evidence>
<gene>
    <name evidence="10" type="ORF">ARMOST_19547</name>
</gene>
<feature type="transmembrane region" description="Helical" evidence="8">
    <location>
        <begin position="230"/>
        <end position="252"/>
    </location>
</feature>
<feature type="transmembrane region" description="Helical" evidence="8">
    <location>
        <begin position="410"/>
        <end position="432"/>
    </location>
</feature>
<dbReference type="OrthoDB" id="655540at2759"/>
<evidence type="ECO:0000259" key="9">
    <source>
        <dbReference type="Pfam" id="PF01490"/>
    </source>
</evidence>
<feature type="transmembrane region" description="Helical" evidence="8">
    <location>
        <begin position="367"/>
        <end position="390"/>
    </location>
</feature>
<evidence type="ECO:0000256" key="2">
    <source>
        <dbReference type="ARBA" id="ARBA00008066"/>
    </source>
</evidence>
<comment type="subcellular location">
    <subcellularLocation>
        <location evidence="1">Membrane</location>
        <topology evidence="1">Multi-pass membrane protein</topology>
    </subcellularLocation>
</comment>
<keyword evidence="5" id="KW-0029">Amino-acid transport</keyword>
<dbReference type="Proteomes" id="UP000219338">
    <property type="component" value="Unassembled WGS sequence"/>
</dbReference>
<dbReference type="AlphaFoldDB" id="A0A284S4T9"/>
<accession>A0A284S4T9</accession>
<dbReference type="PANTHER" id="PTHR22950:SF692">
    <property type="entry name" value="TRANSMEMBRANE AMINO ACID TRANSPORTER FAMILY PROTEIN"/>
    <property type="match status" value="1"/>
</dbReference>
<keyword evidence="4 8" id="KW-0812">Transmembrane</keyword>
<reference evidence="11" key="1">
    <citation type="journal article" date="2017" name="Nat. Ecol. Evol.">
        <title>Genome expansion and lineage-specific genetic innovations in the forest pathogenic fungi Armillaria.</title>
        <authorList>
            <person name="Sipos G."/>
            <person name="Prasanna A.N."/>
            <person name="Walter M.C."/>
            <person name="O'Connor E."/>
            <person name="Balint B."/>
            <person name="Krizsan K."/>
            <person name="Kiss B."/>
            <person name="Hess J."/>
            <person name="Varga T."/>
            <person name="Slot J."/>
            <person name="Riley R."/>
            <person name="Boka B."/>
            <person name="Rigling D."/>
            <person name="Barry K."/>
            <person name="Lee J."/>
            <person name="Mihaltcheva S."/>
            <person name="LaButti K."/>
            <person name="Lipzen A."/>
            <person name="Waldron R."/>
            <person name="Moloney N.M."/>
            <person name="Sperisen C."/>
            <person name="Kredics L."/>
            <person name="Vagvoelgyi C."/>
            <person name="Patrignani A."/>
            <person name="Fitzpatrick D."/>
            <person name="Nagy I."/>
            <person name="Doyle S."/>
            <person name="Anderson J.B."/>
            <person name="Grigoriev I.V."/>
            <person name="Gueldener U."/>
            <person name="Muensterkoetter M."/>
            <person name="Nagy L.G."/>
        </authorList>
    </citation>
    <scope>NUCLEOTIDE SEQUENCE [LARGE SCALE GENOMIC DNA]</scope>
    <source>
        <strain evidence="11">C18/9</strain>
    </source>
</reference>
<keyword evidence="7 8" id="KW-0472">Membrane</keyword>
<feature type="transmembrane region" description="Helical" evidence="8">
    <location>
        <begin position="490"/>
        <end position="508"/>
    </location>
</feature>
<feature type="transmembrane region" description="Helical" evidence="8">
    <location>
        <begin position="288"/>
        <end position="306"/>
    </location>
</feature>
<keyword evidence="11" id="KW-1185">Reference proteome</keyword>
<dbReference type="GO" id="GO:0005774">
    <property type="term" value="C:vacuolar membrane"/>
    <property type="evidence" value="ECO:0007669"/>
    <property type="project" value="TreeGrafter"/>
</dbReference>
<keyword evidence="6 8" id="KW-1133">Transmembrane helix</keyword>
<feature type="transmembrane region" description="Helical" evidence="8">
    <location>
        <begin position="182"/>
        <end position="204"/>
    </location>
</feature>
<evidence type="ECO:0000256" key="5">
    <source>
        <dbReference type="ARBA" id="ARBA00022970"/>
    </source>
</evidence>
<feature type="transmembrane region" description="Helical" evidence="8">
    <location>
        <begin position="264"/>
        <end position="281"/>
    </location>
</feature>
<name>A0A284S4T9_ARMOS</name>
<comment type="similarity">
    <text evidence="2">Belongs to the amino acid/polyamine transporter 2 family.</text>
</comment>
<keyword evidence="3" id="KW-0813">Transport</keyword>
<evidence type="ECO:0000256" key="7">
    <source>
        <dbReference type="ARBA" id="ARBA00023136"/>
    </source>
</evidence>
<evidence type="ECO:0000313" key="11">
    <source>
        <dbReference type="Proteomes" id="UP000219338"/>
    </source>
</evidence>
<protein>
    <recommendedName>
        <fullName evidence="9">Amino acid transporter transmembrane domain-containing protein</fullName>
    </recommendedName>
</protein>
<feature type="transmembrane region" description="Helical" evidence="8">
    <location>
        <begin position="458"/>
        <end position="478"/>
    </location>
</feature>
<dbReference type="EMBL" id="FUEG01000032">
    <property type="protein sequence ID" value="SJL16032.1"/>
    <property type="molecule type" value="Genomic_DNA"/>
</dbReference>
<evidence type="ECO:0000256" key="4">
    <source>
        <dbReference type="ARBA" id="ARBA00022692"/>
    </source>
</evidence>
<dbReference type="InterPro" id="IPR013057">
    <property type="entry name" value="AA_transpt_TM"/>
</dbReference>
<feature type="transmembrane region" description="Helical" evidence="8">
    <location>
        <begin position="515"/>
        <end position="535"/>
    </location>
</feature>
<feature type="domain" description="Amino acid transporter transmembrane" evidence="9">
    <location>
        <begin position="151"/>
        <end position="533"/>
    </location>
</feature>
<sequence>MSIGSFSDTPLDSPHTLMDEINSYQTSQTLVTDSGVLSVTNHSASLYEEENVSVAGNSFQYSWQHAADLQRGLSGGLYQEALPTPRTFPDPFTLPSPTAKITDRTPLLRPAVFSPDIDHQVPLPRYFLSGSYDTHTVLSDASIASFNPGGKCTFGQTLFNSIAVLLGVGMLAQPLAFAYAGWVMGTILLVSFGFISCYTAKILARIIRSEPHLKLYTDIGRRAFGTRPTLVISIAFFLELFLLSVLLVTLYADSLESLIPTYSSATYKLLALVILIPTLFFPLSALSYTSILGIVSLVLIVVVVFVDGTAKSDAPGSLWVPAETFLGIDGWNHLGKAFGLFMAGFAGHGVLPSLVHDMEDPSQFDTMANWAFFFSTFIYLLIGGAGYFMFGMSVSEEVSRDLLLTPGYNAVLNKICLWMLVVSPLSKFALVVQPLNTAIEKLFKLQCKPARRNLRRQLLCIAQRLSITLLTVAVSIIVPDFGQVTELMGSFSAFLIVVICPIGAKMAITRTCGCFDVLVLAISFLMGTWGTITAFL</sequence>
<feature type="transmembrane region" description="Helical" evidence="8">
    <location>
        <begin position="337"/>
        <end position="355"/>
    </location>
</feature>
<dbReference type="PANTHER" id="PTHR22950">
    <property type="entry name" value="AMINO ACID TRANSPORTER"/>
    <property type="match status" value="1"/>
</dbReference>